<dbReference type="AlphaFoldDB" id="A0A8H7P140"/>
<name>A0A8H7P140_9APHY</name>
<feature type="compositionally biased region" description="Low complexity" evidence="1">
    <location>
        <begin position="306"/>
        <end position="317"/>
    </location>
</feature>
<accession>A0A8H7P140</accession>
<comment type="caution">
    <text evidence="3">The sequence shown here is derived from an EMBL/GenBank/DDBJ whole genome shotgun (WGS) entry which is preliminary data.</text>
</comment>
<feature type="compositionally biased region" description="Basic and acidic residues" evidence="1">
    <location>
        <begin position="372"/>
        <end position="392"/>
    </location>
</feature>
<dbReference type="EMBL" id="JADOXO010000116">
    <property type="protein sequence ID" value="KAF9812986.1"/>
    <property type="molecule type" value="Genomic_DNA"/>
</dbReference>
<evidence type="ECO:0000313" key="4">
    <source>
        <dbReference type="Proteomes" id="UP000639403"/>
    </source>
</evidence>
<evidence type="ECO:0000313" key="3">
    <source>
        <dbReference type="EMBL" id="KAF9812986.1"/>
    </source>
</evidence>
<feature type="domain" description="TRIP4/RQT4 C2HC5-type zinc finger" evidence="2">
    <location>
        <begin position="184"/>
        <end position="234"/>
    </location>
</feature>
<feature type="compositionally biased region" description="Basic and acidic residues" evidence="1">
    <location>
        <begin position="147"/>
        <end position="162"/>
    </location>
</feature>
<dbReference type="InterPro" id="IPR009349">
    <property type="entry name" value="TRIP4/RQT4_C2HC5_Znf"/>
</dbReference>
<feature type="region of interest" description="Disordered" evidence="1">
    <location>
        <begin position="306"/>
        <end position="392"/>
    </location>
</feature>
<gene>
    <name evidence="3" type="ORF">IEO21_05871</name>
</gene>
<dbReference type="GO" id="GO:0180022">
    <property type="term" value="C:RQC-trigger complex"/>
    <property type="evidence" value="ECO:0007669"/>
    <property type="project" value="InterPro"/>
</dbReference>
<dbReference type="GO" id="GO:0072344">
    <property type="term" value="P:rescue of stalled ribosome"/>
    <property type="evidence" value="ECO:0007669"/>
    <property type="project" value="InterPro"/>
</dbReference>
<dbReference type="GO" id="GO:0005634">
    <property type="term" value="C:nucleus"/>
    <property type="evidence" value="ECO:0007669"/>
    <property type="project" value="InterPro"/>
</dbReference>
<protein>
    <recommendedName>
        <fullName evidence="2">TRIP4/RQT4 C2HC5-type zinc finger domain-containing protein</fullName>
    </recommendedName>
</protein>
<proteinExistence type="predicted"/>
<dbReference type="Proteomes" id="UP000639403">
    <property type="component" value="Unassembled WGS sequence"/>
</dbReference>
<reference evidence="3" key="1">
    <citation type="submission" date="2020-11" db="EMBL/GenBank/DDBJ databases">
        <authorList>
            <person name="Koelle M."/>
            <person name="Horta M.A.C."/>
            <person name="Nowrousian M."/>
            <person name="Ohm R.A."/>
            <person name="Benz P."/>
            <person name="Pilgard A."/>
        </authorList>
    </citation>
    <scope>NUCLEOTIDE SEQUENCE</scope>
    <source>
        <strain evidence="3">FPRL280</strain>
    </source>
</reference>
<sequence length="392" mass="43005">MAKKAGARNPHYPERWTFLMHARDVRSEDGFWSAPRLLKSNYRLLYASRVHMLVIFFGSLSKSIVFSSSSTSSTEPPSAAQVNATAICEVRCFKWRIPDTTEDVIEFAETRGKPEPPHFCAMYHTAWTLTSDRIPPPKPKRQPAPSKGEHKPQEPPKSEEVRRLEELCDALQSSSGREKDPKGGCFCQARMHPLSQHAPICRSCGLILCTLNLPHFACPHCAAPLLIPAARDALLATITASIVDTLAREEAARERAAEEARTAAGAFPVLAPTFNAPGADRLAAHPANQSHKVLSLNSKTKRVTVASYRAPSPAARPQGKGKGKERTDEEDERRVPPPPQVVVHSAMDVGVDNPWTNLRGGRATYVPSPIKGRGEGKGRRDKGKQNKEQPAS</sequence>
<organism evidence="3 4">
    <name type="scientific">Rhodonia placenta</name>
    <dbReference type="NCBI Taxonomy" id="104341"/>
    <lineage>
        <taxon>Eukaryota</taxon>
        <taxon>Fungi</taxon>
        <taxon>Dikarya</taxon>
        <taxon>Basidiomycota</taxon>
        <taxon>Agaricomycotina</taxon>
        <taxon>Agaricomycetes</taxon>
        <taxon>Polyporales</taxon>
        <taxon>Adustoporiaceae</taxon>
        <taxon>Rhodonia</taxon>
    </lineage>
</organism>
<feature type="region of interest" description="Disordered" evidence="1">
    <location>
        <begin position="130"/>
        <end position="162"/>
    </location>
</feature>
<evidence type="ECO:0000259" key="2">
    <source>
        <dbReference type="Pfam" id="PF06221"/>
    </source>
</evidence>
<dbReference type="GO" id="GO:0008270">
    <property type="term" value="F:zinc ion binding"/>
    <property type="evidence" value="ECO:0007669"/>
    <property type="project" value="InterPro"/>
</dbReference>
<dbReference type="Pfam" id="PF06221">
    <property type="entry name" value="zf-C2HC5"/>
    <property type="match status" value="1"/>
</dbReference>
<feature type="compositionally biased region" description="Basic and acidic residues" evidence="1">
    <location>
        <begin position="322"/>
        <end position="335"/>
    </location>
</feature>
<evidence type="ECO:0000256" key="1">
    <source>
        <dbReference type="SAM" id="MobiDB-lite"/>
    </source>
</evidence>
<reference evidence="3" key="2">
    <citation type="journal article" name="Front. Microbiol.">
        <title>Degradative Capacity of Two Strains of Rhodonia placenta: From Phenotype to Genotype.</title>
        <authorList>
            <person name="Kolle M."/>
            <person name="Horta M.A.C."/>
            <person name="Nowrousian M."/>
            <person name="Ohm R.A."/>
            <person name="Benz J.P."/>
            <person name="Pilgard A."/>
        </authorList>
    </citation>
    <scope>NUCLEOTIDE SEQUENCE</scope>
    <source>
        <strain evidence="3">FPRL280</strain>
    </source>
</reference>